<proteinExistence type="predicted"/>
<protein>
    <submittedName>
        <fullName evidence="2">Uncharacterized protein</fullName>
    </submittedName>
</protein>
<dbReference type="EMBL" id="HBUF01024635">
    <property type="protein sequence ID" value="CAG6612459.1"/>
    <property type="molecule type" value="Transcribed_RNA"/>
</dbReference>
<dbReference type="EMBL" id="HBUF01574429">
    <property type="protein sequence ID" value="CAG6767770.1"/>
    <property type="molecule type" value="Transcribed_RNA"/>
</dbReference>
<sequence>MSTLPNGLDSNGVISNRCIPKGRDLFQHCIGKLSLVNVRVKTNHTNNHRHGTVPAIQALRESQLLFETFKQSETRGNFGTSRIQEWEHGPECFSTGTQHSQTILQDGRASTRHDEH</sequence>
<dbReference type="EMBL" id="HBUF01024634">
    <property type="protein sequence ID" value="CAG6612454.1"/>
    <property type="molecule type" value="Transcribed_RNA"/>
</dbReference>
<dbReference type="EMBL" id="HBUF01024633">
    <property type="protein sequence ID" value="CAG6612449.1"/>
    <property type="molecule type" value="Transcribed_RNA"/>
</dbReference>
<dbReference type="EMBL" id="HBUF01574428">
    <property type="protein sequence ID" value="CAG6767768.1"/>
    <property type="molecule type" value="Transcribed_RNA"/>
</dbReference>
<dbReference type="EMBL" id="HBUF01024636">
    <property type="protein sequence ID" value="CAG6612464.1"/>
    <property type="molecule type" value="Transcribed_RNA"/>
</dbReference>
<name>A0A8D8LKT3_9HEMI</name>
<evidence type="ECO:0000313" key="2">
    <source>
        <dbReference type="EMBL" id="CAG6612449.1"/>
    </source>
</evidence>
<dbReference type="EMBL" id="HBUF01230796">
    <property type="protein sequence ID" value="CAG6673251.1"/>
    <property type="molecule type" value="Transcribed_RNA"/>
</dbReference>
<feature type="compositionally biased region" description="Polar residues" evidence="1">
    <location>
        <begin position="94"/>
        <end position="104"/>
    </location>
</feature>
<organism evidence="2">
    <name type="scientific">Cacopsylla melanoneura</name>
    <dbReference type="NCBI Taxonomy" id="428564"/>
    <lineage>
        <taxon>Eukaryota</taxon>
        <taxon>Metazoa</taxon>
        <taxon>Ecdysozoa</taxon>
        <taxon>Arthropoda</taxon>
        <taxon>Hexapoda</taxon>
        <taxon>Insecta</taxon>
        <taxon>Pterygota</taxon>
        <taxon>Neoptera</taxon>
        <taxon>Paraneoptera</taxon>
        <taxon>Hemiptera</taxon>
        <taxon>Sternorrhyncha</taxon>
        <taxon>Psylloidea</taxon>
        <taxon>Psyllidae</taxon>
        <taxon>Psyllinae</taxon>
        <taxon>Cacopsylla</taxon>
    </lineage>
</organism>
<feature type="region of interest" description="Disordered" evidence="1">
    <location>
        <begin position="90"/>
        <end position="116"/>
    </location>
</feature>
<accession>A0A8D8LKT3</accession>
<evidence type="ECO:0000256" key="1">
    <source>
        <dbReference type="SAM" id="MobiDB-lite"/>
    </source>
</evidence>
<dbReference type="AlphaFoldDB" id="A0A8D8LKT3"/>
<dbReference type="EMBL" id="HBUF01230795">
    <property type="protein sequence ID" value="CAG6673249.1"/>
    <property type="molecule type" value="Transcribed_RNA"/>
</dbReference>
<reference evidence="2" key="1">
    <citation type="submission" date="2021-05" db="EMBL/GenBank/DDBJ databases">
        <authorList>
            <person name="Alioto T."/>
            <person name="Alioto T."/>
            <person name="Gomez Garrido J."/>
        </authorList>
    </citation>
    <scope>NUCLEOTIDE SEQUENCE</scope>
</reference>
<dbReference type="EMBL" id="HBUF01574427">
    <property type="protein sequence ID" value="CAG6767764.1"/>
    <property type="molecule type" value="Transcribed_RNA"/>
</dbReference>